<evidence type="ECO:0000313" key="3">
    <source>
        <dbReference type="Proteomes" id="UP000003017"/>
    </source>
</evidence>
<reference evidence="2 3" key="2">
    <citation type="submission" date="2010-08" db="EMBL/GenBank/DDBJ databases">
        <title>The Genome Sequence of Vibrio cholerae strain 2740-80.</title>
        <authorList>
            <consortium name="The Broad Institute Genome Sequencing Platform"/>
            <person name="Colwell R."/>
            <person name="Young S.K."/>
            <person name="Zeng Q."/>
            <person name="Alvarado L."/>
            <person name="Berlin A."/>
            <person name="Chapman S."/>
            <person name="Chen Z."/>
            <person name="Freedman E."/>
            <person name="Gellesch M."/>
            <person name="Goldberg J."/>
            <person name="Griggs A."/>
            <person name="Gujja S."/>
            <person name="Heilman E."/>
            <person name="Heiman D."/>
            <person name="Howarth C."/>
            <person name="Larson L."/>
            <person name="Mehta T."/>
            <person name="Neiman D.N."/>
            <person name="Park D."/>
            <person name="Pearson M."/>
            <person name="Roberts A."/>
            <person name="Saif S."/>
            <person name="Shenoy N."/>
            <person name="Sisk P."/>
            <person name="Stolte C."/>
            <person name="Sykes S."/>
            <person name="White J."/>
            <person name="Yandava C."/>
            <person name="Borodovsky M."/>
            <person name="Heidelberg J."/>
            <person name="Haas B."/>
            <person name="Nusbaum C."/>
            <person name="Birren B."/>
        </authorList>
    </citation>
    <scope>NUCLEOTIDE SEQUENCE [LARGE SCALE GENOMIC DNA]</scope>
    <source>
        <strain evidence="2 3">2740-80</strain>
    </source>
</reference>
<evidence type="ECO:0000313" key="2">
    <source>
        <dbReference type="EMBL" id="KNA56265.1"/>
    </source>
</evidence>
<name>A0A0K9UIY4_VIBCL</name>
<dbReference type="Proteomes" id="UP000003017">
    <property type="component" value="Unassembled WGS sequence"/>
</dbReference>
<dbReference type="SMART" id="SM00507">
    <property type="entry name" value="HNHc"/>
    <property type="match status" value="1"/>
</dbReference>
<protein>
    <submittedName>
        <fullName evidence="2">HNH endonuclease domain-containing protein</fullName>
    </submittedName>
</protein>
<gene>
    <name evidence="2" type="ORF">VC274080_023839</name>
</gene>
<dbReference type="RefSeq" id="WP_001894947.1">
    <property type="nucleotide sequence ID" value="NZ_CP016325.1"/>
</dbReference>
<dbReference type="Pfam" id="PF13391">
    <property type="entry name" value="HNH_2"/>
    <property type="match status" value="1"/>
</dbReference>
<dbReference type="GO" id="GO:0004519">
    <property type="term" value="F:endonuclease activity"/>
    <property type="evidence" value="ECO:0007669"/>
    <property type="project" value="UniProtKB-KW"/>
</dbReference>
<keyword evidence="2" id="KW-0378">Hydrolase</keyword>
<proteinExistence type="predicted"/>
<dbReference type="CDD" id="cd00085">
    <property type="entry name" value="HNHc"/>
    <property type="match status" value="1"/>
</dbReference>
<accession>A0A0K9UIY4</accession>
<comment type="caution">
    <text evidence="2">The sequence shown here is derived from an EMBL/GenBank/DDBJ whole genome shotgun (WGS) entry which is preliminary data.</text>
</comment>
<keyword evidence="2" id="KW-0540">Nuclease</keyword>
<dbReference type="AlphaFoldDB" id="A0A0K9UIY4"/>
<keyword evidence="2" id="KW-0255">Endonuclease</keyword>
<feature type="domain" description="HNH nuclease" evidence="1">
    <location>
        <begin position="112"/>
        <end position="171"/>
    </location>
</feature>
<dbReference type="InterPro" id="IPR003615">
    <property type="entry name" value="HNH_nuc"/>
</dbReference>
<evidence type="ECO:0000259" key="1">
    <source>
        <dbReference type="SMART" id="SM00507"/>
    </source>
</evidence>
<reference evidence="2 3" key="1">
    <citation type="submission" date="2007-01" db="EMBL/GenBank/DDBJ databases">
        <authorList>
            <person name="Kobayashi T."/>
            <person name="Suzuki M."/>
            <person name="Inoue H."/>
            <person name="Itai R.N."/>
            <person name="Takahashi M."/>
            <person name="Nakanishi H."/>
            <person name="Mori S."/>
            <person name="Nishizawa N.K."/>
        </authorList>
    </citation>
    <scope>NUCLEOTIDE SEQUENCE [LARGE SCALE GENOMIC DNA]</scope>
    <source>
        <strain evidence="2 3">2740-80</strain>
    </source>
</reference>
<dbReference type="Gene3D" id="1.10.30.50">
    <property type="match status" value="1"/>
</dbReference>
<dbReference type="EMBL" id="AAUT02000028">
    <property type="protein sequence ID" value="KNA56265.1"/>
    <property type="molecule type" value="Genomic_DNA"/>
</dbReference>
<organism evidence="2 3">
    <name type="scientific">Vibrio cholerae 2740-80</name>
    <dbReference type="NCBI Taxonomy" id="412614"/>
    <lineage>
        <taxon>Bacteria</taxon>
        <taxon>Pseudomonadati</taxon>
        <taxon>Pseudomonadota</taxon>
        <taxon>Gammaproteobacteria</taxon>
        <taxon>Vibrionales</taxon>
        <taxon>Vibrionaceae</taxon>
        <taxon>Vibrio</taxon>
    </lineage>
</organism>
<sequence>MSSWEQDIIQALENLGGVANYDDIYSEVSKLRSDLPKTWKAVIRRRIQDLSSDSDGFKNGQDLFYSVNGLGGGMWGLRNKLAYTPKAADLPTGTKEPEREYTTTYRVLRDTNLARKLKLLYNNSCQICGLQIQLPNGKLYSEAHHIIPLGNPHHGSDTPENIIVLCPNHHVMCDYGAIELSLKEVKQVSSHSISQKSIDYHNKIIRETEL</sequence>
<dbReference type="GeneID" id="94015596"/>